<evidence type="ECO:0000256" key="2">
    <source>
        <dbReference type="ARBA" id="ARBA00023015"/>
    </source>
</evidence>
<evidence type="ECO:0000313" key="8">
    <source>
        <dbReference type="Proteomes" id="UP000243799"/>
    </source>
</evidence>
<dbReference type="InterPro" id="IPR014284">
    <property type="entry name" value="RNA_pol_sigma-70_dom"/>
</dbReference>
<dbReference type="InterPro" id="IPR039425">
    <property type="entry name" value="RNA_pol_sigma-70-like"/>
</dbReference>
<keyword evidence="4" id="KW-0238">DNA-binding</keyword>
<dbReference type="PANTHER" id="PTHR43133">
    <property type="entry name" value="RNA POLYMERASE ECF-TYPE SIGMA FACTO"/>
    <property type="match status" value="1"/>
</dbReference>
<dbReference type="AlphaFoldDB" id="A0A1I0XIV9"/>
<evidence type="ECO:0000256" key="4">
    <source>
        <dbReference type="ARBA" id="ARBA00023125"/>
    </source>
</evidence>
<evidence type="ECO:0000256" key="3">
    <source>
        <dbReference type="ARBA" id="ARBA00023082"/>
    </source>
</evidence>
<gene>
    <name evidence="7" type="ORF">SAMN05216266_103202</name>
</gene>
<evidence type="ECO:0000259" key="6">
    <source>
        <dbReference type="Pfam" id="PF04542"/>
    </source>
</evidence>
<dbReference type="NCBIfam" id="TIGR02937">
    <property type="entry name" value="sigma70-ECF"/>
    <property type="match status" value="1"/>
</dbReference>
<proteinExistence type="inferred from homology"/>
<dbReference type="InterPro" id="IPR013324">
    <property type="entry name" value="RNA_pol_sigma_r3/r4-like"/>
</dbReference>
<sequence>MDLREVCLRAAGGDQRAWVLLVRHSTGLVLAVARAYRLGEADAWDVCQSTWLALATSLPCLRDPAALQAWLVTTARRQAVRVVVRRRHELCPRPERVDDATQVRSPEALLISDECRRAFWRALAGLPKRHRQLLWLLVMRPDLSHAQLAIELRIAPGSVGPLRARCFGRMRARLLADGFDGGDLR</sequence>
<dbReference type="GO" id="GO:0003677">
    <property type="term" value="F:DNA binding"/>
    <property type="evidence" value="ECO:0007669"/>
    <property type="project" value="UniProtKB-KW"/>
</dbReference>
<dbReference type="InterPro" id="IPR007627">
    <property type="entry name" value="RNA_pol_sigma70_r2"/>
</dbReference>
<reference evidence="8" key="1">
    <citation type="submission" date="2016-10" db="EMBL/GenBank/DDBJ databases">
        <authorList>
            <person name="Varghese N."/>
            <person name="Submissions S."/>
        </authorList>
    </citation>
    <scope>NUCLEOTIDE SEQUENCE [LARGE SCALE GENOMIC DNA]</scope>
    <source>
        <strain evidence="8">CGMCC 4.3568</strain>
    </source>
</reference>
<evidence type="ECO:0000256" key="5">
    <source>
        <dbReference type="ARBA" id="ARBA00023163"/>
    </source>
</evidence>
<feature type="domain" description="RNA polymerase sigma-70 region 2" evidence="6">
    <location>
        <begin position="21"/>
        <end position="87"/>
    </location>
</feature>
<dbReference type="GO" id="GO:0006352">
    <property type="term" value="P:DNA-templated transcription initiation"/>
    <property type="evidence" value="ECO:0007669"/>
    <property type="project" value="InterPro"/>
</dbReference>
<keyword evidence="3" id="KW-0731">Sigma factor</keyword>
<keyword evidence="8" id="KW-1185">Reference proteome</keyword>
<dbReference type="PANTHER" id="PTHR43133:SF8">
    <property type="entry name" value="RNA POLYMERASE SIGMA FACTOR HI_1459-RELATED"/>
    <property type="match status" value="1"/>
</dbReference>
<dbReference type="Proteomes" id="UP000243799">
    <property type="component" value="Unassembled WGS sequence"/>
</dbReference>
<protein>
    <submittedName>
        <fullName evidence="7">RNA polymerase sigma factor, sigma-70 family</fullName>
    </submittedName>
</protein>
<keyword evidence="2" id="KW-0805">Transcription regulation</keyword>
<comment type="similarity">
    <text evidence="1">Belongs to the sigma-70 factor family. ECF subfamily.</text>
</comment>
<accession>A0A1I0XIV9</accession>
<dbReference type="RefSeq" id="WP_091671334.1">
    <property type="nucleotide sequence ID" value="NZ_FOKG01000003.1"/>
</dbReference>
<name>A0A1I0XIV9_9PSEU</name>
<dbReference type="SUPFAM" id="SSF88946">
    <property type="entry name" value="Sigma2 domain of RNA polymerase sigma factors"/>
    <property type="match status" value="1"/>
</dbReference>
<dbReference type="OrthoDB" id="265863at2"/>
<dbReference type="STRING" id="490629.SAMN05216266_103202"/>
<dbReference type="InterPro" id="IPR013325">
    <property type="entry name" value="RNA_pol_sigma_r2"/>
</dbReference>
<evidence type="ECO:0000313" key="7">
    <source>
        <dbReference type="EMBL" id="SFB00250.1"/>
    </source>
</evidence>
<dbReference type="EMBL" id="FOKG01000003">
    <property type="protein sequence ID" value="SFB00250.1"/>
    <property type="molecule type" value="Genomic_DNA"/>
</dbReference>
<dbReference type="InterPro" id="IPR036388">
    <property type="entry name" value="WH-like_DNA-bd_sf"/>
</dbReference>
<dbReference type="Gene3D" id="1.10.1740.10">
    <property type="match status" value="1"/>
</dbReference>
<dbReference type="Gene3D" id="1.10.10.10">
    <property type="entry name" value="Winged helix-like DNA-binding domain superfamily/Winged helix DNA-binding domain"/>
    <property type="match status" value="1"/>
</dbReference>
<keyword evidence="5" id="KW-0804">Transcription</keyword>
<dbReference type="GO" id="GO:0016987">
    <property type="term" value="F:sigma factor activity"/>
    <property type="evidence" value="ECO:0007669"/>
    <property type="project" value="UniProtKB-KW"/>
</dbReference>
<dbReference type="Pfam" id="PF04542">
    <property type="entry name" value="Sigma70_r2"/>
    <property type="match status" value="1"/>
</dbReference>
<dbReference type="SUPFAM" id="SSF88659">
    <property type="entry name" value="Sigma3 and sigma4 domains of RNA polymerase sigma factors"/>
    <property type="match status" value="1"/>
</dbReference>
<organism evidence="7 8">
    <name type="scientific">Amycolatopsis marina</name>
    <dbReference type="NCBI Taxonomy" id="490629"/>
    <lineage>
        <taxon>Bacteria</taxon>
        <taxon>Bacillati</taxon>
        <taxon>Actinomycetota</taxon>
        <taxon>Actinomycetes</taxon>
        <taxon>Pseudonocardiales</taxon>
        <taxon>Pseudonocardiaceae</taxon>
        <taxon>Amycolatopsis</taxon>
    </lineage>
</organism>
<evidence type="ECO:0000256" key="1">
    <source>
        <dbReference type="ARBA" id="ARBA00010641"/>
    </source>
</evidence>